<keyword evidence="2" id="KW-1185">Reference proteome</keyword>
<evidence type="ECO:0000313" key="2">
    <source>
        <dbReference type="Proteomes" id="UP000785679"/>
    </source>
</evidence>
<dbReference type="Proteomes" id="UP000785679">
    <property type="component" value="Unassembled WGS sequence"/>
</dbReference>
<sequence length="73" mass="8485">MILTMHNVQTSYQILRCLARHKAISLRNTFRHVVREESNLAPRNCLLMINLTTTILYGVRVKILAHGMNRIIL</sequence>
<evidence type="ECO:0000313" key="1">
    <source>
        <dbReference type="EMBL" id="TNV79641.1"/>
    </source>
</evidence>
<comment type="caution">
    <text evidence="1">The sequence shown here is derived from an EMBL/GenBank/DDBJ whole genome shotgun (WGS) entry which is preliminary data.</text>
</comment>
<reference evidence="1" key="1">
    <citation type="submission" date="2019-06" db="EMBL/GenBank/DDBJ databases">
        <authorList>
            <person name="Zheng W."/>
        </authorList>
    </citation>
    <scope>NUCLEOTIDE SEQUENCE</scope>
    <source>
        <strain evidence="1">QDHG01</strain>
    </source>
</reference>
<dbReference type="AlphaFoldDB" id="A0A8J8T300"/>
<dbReference type="EMBL" id="RRYP01008642">
    <property type="protein sequence ID" value="TNV79641.1"/>
    <property type="molecule type" value="Genomic_DNA"/>
</dbReference>
<organism evidence="1 2">
    <name type="scientific">Halteria grandinella</name>
    <dbReference type="NCBI Taxonomy" id="5974"/>
    <lineage>
        <taxon>Eukaryota</taxon>
        <taxon>Sar</taxon>
        <taxon>Alveolata</taxon>
        <taxon>Ciliophora</taxon>
        <taxon>Intramacronucleata</taxon>
        <taxon>Spirotrichea</taxon>
        <taxon>Stichotrichia</taxon>
        <taxon>Sporadotrichida</taxon>
        <taxon>Halteriidae</taxon>
        <taxon>Halteria</taxon>
    </lineage>
</organism>
<accession>A0A8J8T300</accession>
<gene>
    <name evidence="1" type="ORF">FGO68_gene16605</name>
</gene>
<proteinExistence type="predicted"/>
<name>A0A8J8T300_HALGN</name>
<protein>
    <submittedName>
        <fullName evidence="1">Uncharacterized protein</fullName>
    </submittedName>
</protein>